<sequence>MTGIGSKAVIGDYPVPRCEKTIGDDNRVSGCLFGAIFLLEEVFCVLSQCFIKGLGMRIAMFVALAATAAGCATSPVDYGASLSKQDRKWASPECQQARMEASDYDAREKKQPGWGTGVFLGPYGLGLAAAIKEHQQKQRKLFARAVHLRCSSLPLPKALQSDLSPQAATANQTKYP</sequence>
<protein>
    <submittedName>
        <fullName evidence="2">Uncharacterized protein</fullName>
    </submittedName>
</protein>
<proteinExistence type="predicted"/>
<accession>A0A1R3V219</accession>
<feature type="transmembrane region" description="Helical" evidence="1">
    <location>
        <begin position="113"/>
        <end position="131"/>
    </location>
</feature>
<evidence type="ECO:0000313" key="3">
    <source>
        <dbReference type="Proteomes" id="UP000188388"/>
    </source>
</evidence>
<keyword evidence="1" id="KW-1133">Transmembrane helix</keyword>
<gene>
    <name evidence="2" type="ORF">BQ8794_140108</name>
</gene>
<organism evidence="2 3">
    <name type="scientific">Mesorhizobium prunaredense</name>
    <dbReference type="NCBI Taxonomy" id="1631249"/>
    <lineage>
        <taxon>Bacteria</taxon>
        <taxon>Pseudomonadati</taxon>
        <taxon>Pseudomonadota</taxon>
        <taxon>Alphaproteobacteria</taxon>
        <taxon>Hyphomicrobiales</taxon>
        <taxon>Phyllobacteriaceae</taxon>
        <taxon>Mesorhizobium</taxon>
    </lineage>
</organism>
<dbReference type="Proteomes" id="UP000188388">
    <property type="component" value="Unassembled WGS sequence"/>
</dbReference>
<keyword evidence="1" id="KW-0472">Membrane</keyword>
<dbReference type="AlphaFoldDB" id="A0A1R3V219"/>
<keyword evidence="3" id="KW-1185">Reference proteome</keyword>
<dbReference type="EMBL" id="FTPD01000006">
    <property type="protein sequence ID" value="SIT53963.1"/>
    <property type="molecule type" value="Genomic_DNA"/>
</dbReference>
<feature type="transmembrane region" description="Helical" evidence="1">
    <location>
        <begin position="58"/>
        <end position="76"/>
    </location>
</feature>
<evidence type="ECO:0000256" key="1">
    <source>
        <dbReference type="SAM" id="Phobius"/>
    </source>
</evidence>
<reference evidence="3" key="1">
    <citation type="submission" date="2017-01" db="EMBL/GenBank/DDBJ databases">
        <authorList>
            <person name="Brunel B."/>
        </authorList>
    </citation>
    <scope>NUCLEOTIDE SEQUENCE [LARGE SCALE GENOMIC DNA]</scope>
</reference>
<name>A0A1R3V219_9HYPH</name>
<keyword evidence="1" id="KW-0812">Transmembrane</keyword>
<evidence type="ECO:0000313" key="2">
    <source>
        <dbReference type="EMBL" id="SIT53963.1"/>
    </source>
</evidence>